<feature type="domain" description="BIG2" evidence="1">
    <location>
        <begin position="311"/>
        <end position="398"/>
    </location>
</feature>
<dbReference type="SMART" id="SM00635">
    <property type="entry name" value="BID_2"/>
    <property type="match status" value="6"/>
</dbReference>
<feature type="domain" description="BIG2" evidence="1">
    <location>
        <begin position="139"/>
        <end position="219"/>
    </location>
</feature>
<feature type="domain" description="BIG2" evidence="1">
    <location>
        <begin position="223"/>
        <end position="307"/>
    </location>
</feature>
<dbReference type="InterPro" id="IPR003343">
    <property type="entry name" value="Big_2"/>
</dbReference>
<accession>A0A841TZ98</accession>
<protein>
    <submittedName>
        <fullName evidence="2">Bacterial surface protein</fullName>
    </submittedName>
</protein>
<evidence type="ECO:0000259" key="1">
    <source>
        <dbReference type="SMART" id="SM00635"/>
    </source>
</evidence>
<evidence type="ECO:0000313" key="2">
    <source>
        <dbReference type="EMBL" id="MBB6692879.1"/>
    </source>
</evidence>
<feature type="domain" description="BIG2" evidence="1">
    <location>
        <begin position="581"/>
        <end position="661"/>
    </location>
</feature>
<dbReference type="Proteomes" id="UP000553776">
    <property type="component" value="Unassembled WGS sequence"/>
</dbReference>
<dbReference type="RefSeq" id="WP_185136867.1">
    <property type="nucleotide sequence ID" value="NZ_JACJVR010000060.1"/>
</dbReference>
<feature type="domain" description="BIG2" evidence="1">
    <location>
        <begin position="46"/>
        <end position="128"/>
    </location>
</feature>
<dbReference type="SUPFAM" id="SSF49373">
    <property type="entry name" value="Invasin/intimin cell-adhesion fragments"/>
    <property type="match status" value="3"/>
</dbReference>
<dbReference type="InterPro" id="IPR008964">
    <property type="entry name" value="Invasin/intimin_cell_adhesion"/>
</dbReference>
<name>A0A841TZ98_9BACL</name>
<reference evidence="2 3" key="1">
    <citation type="submission" date="2020-08" db="EMBL/GenBank/DDBJ databases">
        <title>Cohnella phylogeny.</title>
        <authorList>
            <person name="Dunlap C."/>
        </authorList>
    </citation>
    <scope>NUCLEOTIDE SEQUENCE [LARGE SCALE GENOMIC DNA]</scope>
    <source>
        <strain evidence="2 3">DSM 25239</strain>
    </source>
</reference>
<keyword evidence="3" id="KW-1185">Reference proteome</keyword>
<organism evidence="2 3">
    <name type="scientific">Cohnella xylanilytica</name>
    <dbReference type="NCBI Taxonomy" id="557555"/>
    <lineage>
        <taxon>Bacteria</taxon>
        <taxon>Bacillati</taxon>
        <taxon>Bacillota</taxon>
        <taxon>Bacilli</taxon>
        <taxon>Bacillales</taxon>
        <taxon>Paenibacillaceae</taxon>
        <taxon>Cohnella</taxon>
    </lineage>
</organism>
<dbReference type="AlphaFoldDB" id="A0A841TZ98"/>
<gene>
    <name evidence="2" type="ORF">H7B90_15825</name>
</gene>
<dbReference type="EMBL" id="JACJVR010000060">
    <property type="protein sequence ID" value="MBB6692879.1"/>
    <property type="molecule type" value="Genomic_DNA"/>
</dbReference>
<comment type="caution">
    <text evidence="2">The sequence shown here is derived from an EMBL/GenBank/DDBJ whole genome shotgun (WGS) entry which is preliminary data.</text>
</comment>
<feature type="domain" description="BIG2" evidence="1">
    <location>
        <begin position="665"/>
        <end position="745"/>
    </location>
</feature>
<evidence type="ECO:0000313" key="3">
    <source>
        <dbReference type="Proteomes" id="UP000553776"/>
    </source>
</evidence>
<dbReference type="Gene3D" id="2.60.40.1080">
    <property type="match status" value="7"/>
</dbReference>
<proteinExistence type="predicted"/>
<sequence>MRSNQMEKTGAKPGRGQPFVYRFVAALLLIALVWGQAGGIASAEDTVTGVELSAPTTTVYVGEDSIALSLIASISGSSSKKDVTSSATWTSSNSAVSVSGGVVTAKSNATNVVITGKYGGYTATIAMKSLYRYSSIEIQKDGVAVDAKMNVQLGDPLILTAYGKGTDSNDSKVVTDDASWSTSNSSVATVDDGEVTLVASGTATITVSYLGRTDSVVLTIASPYKSLTVDPAGPVEKLVDDDELQLKASAQLKTGGSDEVVTDKATWTTSNASVVKVSEDGEVSFVGVGTASVTATYLGVSGSVTFVVRTPYEALRTTPEKTMKLSLQDEPAEVTAYVMKDATKSEVVTDEATWTSSDLVVATVAKGADGKTYVTPKSAGTTTIKASYKGLTRQITVTVYPTVTSLKLEKETIDTYAGETGSFPAVTGEALSGDTVAVSDAVVWTSDNDEIVAIEDGKWKALKTGVAKLTATLPNSKNAAGQPFAVTLTVNVNKKVHLLVADSSSVSIITGQEVPYPTIHVIYENGEEEDIQDKVTWKSSSANVLVKDSALTWKGLVASKATMTGTYLNATIKLQAVVEDEYITYTIEPSAIELTIKKSKSIKVTGKTKAGKKVSLGSRIEWTSSDESILTVNGASAKALAEGNGSLTATFQGKKLTVPFSVKPKLTKLTASSPTVELTSGGTATVRITAVYENGKTVDATAGAQWKATSAKVAKVAGGTITAVAKGSTTVKATFEGKTVSIRVKVSK</sequence>